<reference evidence="1 2" key="1">
    <citation type="submission" date="2020-04" db="EMBL/GenBank/DDBJ databases">
        <title>Genomic insights into acetone-butanol-ethanol (ABE) fermentation by sequencing solventogenic clostridia strains.</title>
        <authorList>
            <person name="Brown S."/>
        </authorList>
    </citation>
    <scope>NUCLEOTIDE SEQUENCE [LARGE SCALE GENOMIC DNA]</scope>
    <source>
        <strain evidence="1 2">DJ011</strain>
    </source>
</reference>
<comment type="caution">
    <text evidence="1">The sequence shown here is derived from an EMBL/GenBank/DDBJ whole genome shotgun (WGS) entry which is preliminary data.</text>
</comment>
<accession>A0A923EDP6</accession>
<evidence type="ECO:0000313" key="1">
    <source>
        <dbReference type="EMBL" id="MBC2398748.1"/>
    </source>
</evidence>
<gene>
    <name evidence="1" type="ORF">HGG79_13335</name>
</gene>
<dbReference type="AlphaFoldDB" id="A0A923EDP6"/>
<sequence>MEKFLEVMLTNVKMYCTVIIDRPSVYKKLVNKAFLILYRERGKAV</sequence>
<dbReference type="Proteomes" id="UP000563151">
    <property type="component" value="Unassembled WGS sequence"/>
</dbReference>
<protein>
    <submittedName>
        <fullName evidence="1">Uncharacterized protein</fullName>
    </submittedName>
</protein>
<evidence type="ECO:0000313" key="2">
    <source>
        <dbReference type="Proteomes" id="UP000563151"/>
    </source>
</evidence>
<keyword evidence="2" id="KW-1185">Reference proteome</keyword>
<proteinExistence type="predicted"/>
<dbReference type="EMBL" id="JAAZWO010000017">
    <property type="protein sequence ID" value="MBC2398748.1"/>
    <property type="molecule type" value="Genomic_DNA"/>
</dbReference>
<organism evidence="1 2">
    <name type="scientific">Clostridium tetanomorphum</name>
    <dbReference type="NCBI Taxonomy" id="1553"/>
    <lineage>
        <taxon>Bacteria</taxon>
        <taxon>Bacillati</taxon>
        <taxon>Bacillota</taxon>
        <taxon>Clostridia</taxon>
        <taxon>Eubacteriales</taxon>
        <taxon>Clostridiaceae</taxon>
        <taxon>Clostridium</taxon>
    </lineage>
</organism>
<name>A0A923EDP6_CLOTT</name>